<dbReference type="Proteomes" id="UP000037251">
    <property type="component" value="Unassembled WGS sequence"/>
</dbReference>
<dbReference type="AlphaFoldDB" id="A0A0L8KUA6"/>
<protein>
    <submittedName>
        <fullName evidence="1">Uncharacterized protein</fullName>
    </submittedName>
</protein>
<organism evidence="1 2">
    <name type="scientific">Streptomyces resistomycificus</name>
    <dbReference type="NCBI Taxonomy" id="67356"/>
    <lineage>
        <taxon>Bacteria</taxon>
        <taxon>Bacillati</taxon>
        <taxon>Actinomycetota</taxon>
        <taxon>Actinomycetes</taxon>
        <taxon>Kitasatosporales</taxon>
        <taxon>Streptomycetaceae</taxon>
        <taxon>Streptomyces</taxon>
        <taxon>Streptomyces aurantiacus group</taxon>
    </lineage>
</organism>
<proteinExistence type="predicted"/>
<evidence type="ECO:0000313" key="2">
    <source>
        <dbReference type="Proteomes" id="UP000037251"/>
    </source>
</evidence>
<gene>
    <name evidence="1" type="ORF">ADK37_37085</name>
</gene>
<accession>A0A0L8KUA6</accession>
<sequence length="207" mass="22756">MGRSSFWCVIALRDEEVATLAPIAVPAIEAVAARVSAQQAWAQWESDVARYGGAVPVWEGRWYYSVEASRLYELVNDSPLDALEAACELHVLDWWDRYDDAVEPFFAGARKDNPVAALFHAVGPQRARALPGWAGDALLTSAEVSRSLPAVERALDLAGAEREQVLARIEDWLADGEDPAALLDGLLRVWQQTEAAGLGLFSSRIWH</sequence>
<evidence type="ECO:0000313" key="1">
    <source>
        <dbReference type="EMBL" id="KOG29329.1"/>
    </source>
</evidence>
<comment type="caution">
    <text evidence="1">The sequence shown here is derived from an EMBL/GenBank/DDBJ whole genome shotgun (WGS) entry which is preliminary data.</text>
</comment>
<keyword evidence="2" id="KW-1185">Reference proteome</keyword>
<dbReference type="PATRIC" id="fig|67356.5.peg.7928"/>
<reference evidence="2" key="1">
    <citation type="submission" date="2015-07" db="EMBL/GenBank/DDBJ databases">
        <authorList>
            <person name="Ju K.-S."/>
            <person name="Doroghazi J.R."/>
            <person name="Metcalf W.W."/>
        </authorList>
    </citation>
    <scope>NUCLEOTIDE SEQUENCE [LARGE SCALE GENOMIC DNA]</scope>
    <source>
        <strain evidence="2">NRRL 2290</strain>
    </source>
</reference>
<name>A0A0L8KUA6_9ACTN</name>
<dbReference type="EMBL" id="LGUS01000222">
    <property type="protein sequence ID" value="KOG29329.1"/>
    <property type="molecule type" value="Genomic_DNA"/>
</dbReference>